<dbReference type="GO" id="GO:0043190">
    <property type="term" value="C:ATP-binding cassette (ABC) transporter complex"/>
    <property type="evidence" value="ECO:0007669"/>
    <property type="project" value="InterPro"/>
</dbReference>
<evidence type="ECO:0000313" key="9">
    <source>
        <dbReference type="Proteomes" id="UP000036867"/>
    </source>
</evidence>
<dbReference type="PIRSF" id="PIRSF002741">
    <property type="entry name" value="MppA"/>
    <property type="match status" value="1"/>
</dbReference>
<dbReference type="STRING" id="263475.AMD00_20860"/>
<reference evidence="9" key="1">
    <citation type="submission" date="2015-08" db="EMBL/GenBank/DDBJ databases">
        <title>Fjat-10028 dsm 16317.</title>
        <authorList>
            <person name="Liu B."/>
            <person name="Wang J."/>
            <person name="Zhu Y."/>
            <person name="Liu G."/>
            <person name="Chen Q."/>
            <person name="Chen Z."/>
            <person name="Lan J."/>
            <person name="Che J."/>
            <person name="Ge C."/>
            <person name="Shi H."/>
            <person name="Pan Z."/>
            <person name="Liu X."/>
        </authorList>
    </citation>
    <scope>NUCLEOTIDE SEQUENCE [LARGE SCALE GENOMIC DNA]</scope>
    <source>
        <strain evidence="9">DSM 16317</strain>
    </source>
</reference>
<evidence type="ECO:0000259" key="7">
    <source>
        <dbReference type="Pfam" id="PF00496"/>
    </source>
</evidence>
<evidence type="ECO:0000313" key="8">
    <source>
        <dbReference type="EMBL" id="KOO48054.1"/>
    </source>
</evidence>
<gene>
    <name evidence="8" type="ORF">AMD00_20860</name>
</gene>
<dbReference type="OrthoDB" id="9801912at2"/>
<accession>A0A0M0LAJ2</accession>
<keyword evidence="4 6" id="KW-0732">Signal</keyword>
<evidence type="ECO:0000256" key="4">
    <source>
        <dbReference type="ARBA" id="ARBA00022729"/>
    </source>
</evidence>
<comment type="subcellular location">
    <subcellularLocation>
        <location evidence="1">Cell envelope</location>
    </subcellularLocation>
</comment>
<dbReference type="EMBL" id="LILB01000008">
    <property type="protein sequence ID" value="KOO48054.1"/>
    <property type="molecule type" value="Genomic_DNA"/>
</dbReference>
<dbReference type="Gene3D" id="3.90.76.10">
    <property type="entry name" value="Dipeptide-binding Protein, Domain 1"/>
    <property type="match status" value="1"/>
</dbReference>
<dbReference type="FunFam" id="3.10.105.10:FF:000001">
    <property type="entry name" value="Oligopeptide ABC transporter, oligopeptide-binding protein"/>
    <property type="match status" value="1"/>
</dbReference>
<evidence type="ECO:0000256" key="3">
    <source>
        <dbReference type="ARBA" id="ARBA00022448"/>
    </source>
</evidence>
<sequence>MKKKFLFSFTLLFSLMIILTGCYGKDETTKTEGEKANDPNSSTAEQVLNLSASGDLTTMSTLGSLDALAVTAMNSVYEGLYRIGPENEAVPGIAESHEISEDGKTYTFKLRKDAVWSNDAPVTAHDFIYAWSKAINPETQAVYSYLMLDIKNAVKIQDKNDPLYGKIDQLGIKAVDDYTLEIELERPIPYFLSLTTYAPFFPQNEEFTEAQGDQYALETDKMIYNGPFVLESWKQGQGWTFKKNEKYWDKDTVKLTTINQKIVKDTATAMNLYEANEIDTATLSSEFVDQYKDSPEFSTFLKPNTYFLRFNHENKYLSNQNIRKAIDMGWDKEAMANVIMKNGSIAAYFLVPVGLSSGPDGKDFRDGNGDMNKTDIKKAQEYWAKGLKELGTDKVTLDILSYDTAQTKSAVEYIKNQLEKNLKGLEMTINMQPNKQKLALEAKVDFDLDYGGWSPDYQDPMTYIDLFETGAPYNQSNYSNSSVDKLIKEAKVTVDTKKRWELMQQAEKLMLDDAAFAPTYQTGISRLTKPYVKNLYEHPFSADISYKWAYIEK</sequence>
<dbReference type="SUPFAM" id="SSF53850">
    <property type="entry name" value="Periplasmic binding protein-like II"/>
    <property type="match status" value="1"/>
</dbReference>
<keyword evidence="5" id="KW-0653">Protein transport</keyword>
<dbReference type="InterPro" id="IPR039424">
    <property type="entry name" value="SBP_5"/>
</dbReference>
<feature type="signal peptide" evidence="6">
    <location>
        <begin position="1"/>
        <end position="24"/>
    </location>
</feature>
<evidence type="ECO:0000256" key="5">
    <source>
        <dbReference type="ARBA" id="ARBA00022856"/>
    </source>
</evidence>
<dbReference type="RefSeq" id="WP_053418924.1">
    <property type="nucleotide sequence ID" value="NZ_LILB01000008.1"/>
</dbReference>
<comment type="caution">
    <text evidence="8">The sequence shown here is derived from an EMBL/GenBank/DDBJ whole genome shotgun (WGS) entry which is preliminary data.</text>
</comment>
<dbReference type="Gene3D" id="3.10.105.10">
    <property type="entry name" value="Dipeptide-binding Protein, Domain 3"/>
    <property type="match status" value="1"/>
</dbReference>
<dbReference type="AlphaFoldDB" id="A0A0M0LAJ2"/>
<organism evidence="8 9">
    <name type="scientific">Viridibacillus arvi</name>
    <dbReference type="NCBI Taxonomy" id="263475"/>
    <lineage>
        <taxon>Bacteria</taxon>
        <taxon>Bacillati</taxon>
        <taxon>Bacillota</taxon>
        <taxon>Bacilli</taxon>
        <taxon>Bacillales</taxon>
        <taxon>Caryophanaceae</taxon>
        <taxon>Viridibacillus</taxon>
    </lineage>
</organism>
<dbReference type="FunFam" id="3.90.76.10:FF:000001">
    <property type="entry name" value="Oligopeptide ABC transporter substrate-binding protein"/>
    <property type="match status" value="1"/>
</dbReference>
<keyword evidence="9" id="KW-1185">Reference proteome</keyword>
<dbReference type="GO" id="GO:0030288">
    <property type="term" value="C:outer membrane-bounded periplasmic space"/>
    <property type="evidence" value="ECO:0007669"/>
    <property type="project" value="UniProtKB-ARBA"/>
</dbReference>
<dbReference type="GeneID" id="301138552"/>
<dbReference type="Gene3D" id="3.40.190.10">
    <property type="entry name" value="Periplasmic binding protein-like II"/>
    <property type="match status" value="1"/>
</dbReference>
<dbReference type="CDD" id="cd08504">
    <property type="entry name" value="PBP2_OppA"/>
    <property type="match status" value="1"/>
</dbReference>
<dbReference type="GO" id="GO:1904680">
    <property type="term" value="F:peptide transmembrane transporter activity"/>
    <property type="evidence" value="ECO:0007669"/>
    <property type="project" value="TreeGrafter"/>
</dbReference>
<proteinExistence type="inferred from homology"/>
<dbReference type="Proteomes" id="UP000036867">
    <property type="component" value="Unassembled WGS sequence"/>
</dbReference>
<protein>
    <submittedName>
        <fullName evidence="8">Peptide ABC transporter substrate-binding protein</fullName>
    </submittedName>
</protein>
<evidence type="ECO:0000256" key="1">
    <source>
        <dbReference type="ARBA" id="ARBA00004196"/>
    </source>
</evidence>
<dbReference type="InterPro" id="IPR000914">
    <property type="entry name" value="SBP_5_dom"/>
</dbReference>
<dbReference type="PROSITE" id="PS51257">
    <property type="entry name" value="PROKAR_LIPOPROTEIN"/>
    <property type="match status" value="1"/>
</dbReference>
<keyword evidence="5" id="KW-0571">Peptide transport</keyword>
<dbReference type="GO" id="GO:0015833">
    <property type="term" value="P:peptide transport"/>
    <property type="evidence" value="ECO:0007669"/>
    <property type="project" value="UniProtKB-KW"/>
</dbReference>
<dbReference type="PANTHER" id="PTHR30290">
    <property type="entry name" value="PERIPLASMIC BINDING COMPONENT OF ABC TRANSPORTER"/>
    <property type="match status" value="1"/>
</dbReference>
<evidence type="ECO:0000256" key="6">
    <source>
        <dbReference type="SAM" id="SignalP"/>
    </source>
</evidence>
<dbReference type="InterPro" id="IPR030678">
    <property type="entry name" value="Peptide/Ni-bd"/>
</dbReference>
<dbReference type="PANTHER" id="PTHR30290:SF10">
    <property type="entry name" value="PERIPLASMIC OLIGOPEPTIDE-BINDING PROTEIN-RELATED"/>
    <property type="match status" value="1"/>
</dbReference>
<evidence type="ECO:0000256" key="2">
    <source>
        <dbReference type="ARBA" id="ARBA00005695"/>
    </source>
</evidence>
<feature type="domain" description="Solute-binding protein family 5" evidence="7">
    <location>
        <begin position="89"/>
        <end position="473"/>
    </location>
</feature>
<dbReference type="Pfam" id="PF00496">
    <property type="entry name" value="SBP_bac_5"/>
    <property type="match status" value="1"/>
</dbReference>
<comment type="similarity">
    <text evidence="2">Belongs to the bacterial solute-binding protein 5 family.</text>
</comment>
<dbReference type="PATRIC" id="fig|263475.3.peg.3025"/>
<feature type="chain" id="PRO_5005603257" evidence="6">
    <location>
        <begin position="25"/>
        <end position="553"/>
    </location>
</feature>
<keyword evidence="3" id="KW-0813">Transport</keyword>
<name>A0A0M0LAJ2_9BACL</name>